<evidence type="ECO:0000313" key="3">
    <source>
        <dbReference type="EMBL" id="KDN21981.1"/>
    </source>
</evidence>
<dbReference type="InterPro" id="IPR050039">
    <property type="entry name" value="MAB_1171c-like"/>
</dbReference>
<feature type="transmembrane region" description="Helical" evidence="1">
    <location>
        <begin position="253"/>
        <end position="273"/>
    </location>
</feature>
<protein>
    <recommendedName>
        <fullName evidence="2">DUF6545 domain-containing protein</fullName>
    </recommendedName>
</protein>
<dbReference type="NCBIfam" id="NF042915">
    <property type="entry name" value="MAB_1171c_fam"/>
    <property type="match status" value="1"/>
</dbReference>
<feature type="transmembrane region" description="Helical" evidence="1">
    <location>
        <begin position="6"/>
        <end position="26"/>
    </location>
</feature>
<proteinExistence type="predicted"/>
<feature type="transmembrane region" description="Helical" evidence="1">
    <location>
        <begin position="71"/>
        <end position="91"/>
    </location>
</feature>
<evidence type="ECO:0000259" key="2">
    <source>
        <dbReference type="Pfam" id="PF20182"/>
    </source>
</evidence>
<accession>A0A066U3D4</accession>
<feature type="transmembrane region" description="Helical" evidence="1">
    <location>
        <begin position="223"/>
        <end position="241"/>
    </location>
</feature>
<dbReference type="Pfam" id="PF20182">
    <property type="entry name" value="DUF6545"/>
    <property type="match status" value="1"/>
</dbReference>
<dbReference type="InterPro" id="IPR046675">
    <property type="entry name" value="DUF6545"/>
</dbReference>
<name>A0A066U3D4_9PSEU</name>
<feature type="transmembrane region" description="Helical" evidence="1">
    <location>
        <begin position="148"/>
        <end position="170"/>
    </location>
</feature>
<comment type="caution">
    <text evidence="3">The sequence shown here is derived from an EMBL/GenBank/DDBJ whole genome shotgun (WGS) entry which is preliminary data.</text>
</comment>
<feature type="transmembrane region" description="Helical" evidence="1">
    <location>
        <begin position="182"/>
        <end position="203"/>
    </location>
</feature>
<keyword evidence="4" id="KW-1185">Reference proteome</keyword>
<organism evidence="3 4">
    <name type="scientific">Amycolatopsis rifamycinica</name>
    <dbReference type="NCBI Taxonomy" id="287986"/>
    <lineage>
        <taxon>Bacteria</taxon>
        <taxon>Bacillati</taxon>
        <taxon>Actinomycetota</taxon>
        <taxon>Actinomycetes</taxon>
        <taxon>Pseudonocardiales</taxon>
        <taxon>Pseudonocardiaceae</taxon>
        <taxon>Amycolatopsis</taxon>
    </lineage>
</organism>
<sequence length="402" mass="43783">MASPTEWLPAYGPAFLACLAVVIRIVRHRHRRRARNEVTIWVVSVCLASSLVLQGPAVYGAVGHLTGVPNIARLVNHGCILVAVVAGQDFLRQINRPDRARRWLVPHTIWAATAFAAMCLLFVLSRTGVNDIRFAARYGRTPGVLEYWLVYVAGLLPGLVDSARLSVWYARRSTEAVIRLGLRLIATGLVISVGYHVQKAVYFAARRFDLNYPRAIGGPLDRYLPALSALLVIVGIVLPAWRTPVAVSEYVTYLRLRPLWLAFCTVVPGIAFVPPRSLPREVLDVRDIGLRLYRRVVEIRDGRLALRAHLDPEIAAAARESGLGAGLSGQKLDAHVEAVTLAAAIRAAADGAEPPAEPVASAVPGGRDLDSDIAFLEAVAAAYRRLGSRPPVRAKPVEQQGR</sequence>
<dbReference type="eggNOG" id="ENOG5033IXZ">
    <property type="taxonomic scope" value="Bacteria"/>
</dbReference>
<keyword evidence="1" id="KW-0812">Transmembrane</keyword>
<feature type="domain" description="DUF6545" evidence="2">
    <location>
        <begin position="249"/>
        <end position="385"/>
    </location>
</feature>
<dbReference type="RefSeq" id="WP_043779145.1">
    <property type="nucleotide sequence ID" value="NZ_JMQI01000024.1"/>
</dbReference>
<dbReference type="AlphaFoldDB" id="A0A066U3D4"/>
<feature type="transmembrane region" description="Helical" evidence="1">
    <location>
        <begin position="103"/>
        <end position="124"/>
    </location>
</feature>
<gene>
    <name evidence="3" type="ORF">DV20_11370</name>
</gene>
<feature type="transmembrane region" description="Helical" evidence="1">
    <location>
        <begin position="38"/>
        <end position="59"/>
    </location>
</feature>
<dbReference type="EMBL" id="JMQI01000024">
    <property type="protein sequence ID" value="KDN21981.1"/>
    <property type="molecule type" value="Genomic_DNA"/>
</dbReference>
<evidence type="ECO:0000256" key="1">
    <source>
        <dbReference type="SAM" id="Phobius"/>
    </source>
</evidence>
<dbReference type="Proteomes" id="UP000027345">
    <property type="component" value="Unassembled WGS sequence"/>
</dbReference>
<reference evidence="3 4" key="1">
    <citation type="submission" date="2014-05" db="EMBL/GenBank/DDBJ databases">
        <title>Draft genome sequence of Amycolatopsis rifamycinica DSM 46095.</title>
        <authorList>
            <person name="Lal R."/>
            <person name="Saxena A."/>
            <person name="Kumari R."/>
            <person name="Mukherjee U."/>
            <person name="Singh P."/>
            <person name="Sangwan N."/>
            <person name="Mahato N.K."/>
        </authorList>
    </citation>
    <scope>NUCLEOTIDE SEQUENCE [LARGE SCALE GENOMIC DNA]</scope>
    <source>
        <strain evidence="3 4">DSM 46095</strain>
    </source>
</reference>
<evidence type="ECO:0000313" key="4">
    <source>
        <dbReference type="Proteomes" id="UP000027345"/>
    </source>
</evidence>
<keyword evidence="1" id="KW-1133">Transmembrane helix</keyword>
<dbReference type="STRING" id="287986.DV20_11370"/>
<dbReference type="OrthoDB" id="3685619at2"/>
<keyword evidence="1" id="KW-0472">Membrane</keyword>